<dbReference type="GeneID" id="86965703"/>
<organism evidence="1 2">
    <name type="scientific">Nocardia abscessus</name>
    <dbReference type="NCBI Taxonomy" id="120957"/>
    <lineage>
        <taxon>Bacteria</taxon>
        <taxon>Bacillati</taxon>
        <taxon>Actinomycetota</taxon>
        <taxon>Actinomycetes</taxon>
        <taxon>Mycobacteriales</taxon>
        <taxon>Nocardiaceae</taxon>
        <taxon>Nocardia</taxon>
    </lineage>
</organism>
<evidence type="ECO:0000313" key="2">
    <source>
        <dbReference type="Proteomes" id="UP000807309"/>
    </source>
</evidence>
<evidence type="ECO:0000313" key="1">
    <source>
        <dbReference type="EMBL" id="MBF6225254.1"/>
    </source>
</evidence>
<sequence length="51" mass="5532">MDTSTYPPDVAERPGSVPATLFAADLTRELLLVIPENVLDDSITPQFTENA</sequence>
<comment type="caution">
    <text evidence="1">The sequence shown here is derived from an EMBL/GenBank/DDBJ whole genome shotgun (WGS) entry which is preliminary data.</text>
</comment>
<dbReference type="Proteomes" id="UP000807309">
    <property type="component" value="Unassembled WGS sequence"/>
</dbReference>
<protein>
    <recommendedName>
        <fullName evidence="3">Transposase</fullName>
    </recommendedName>
</protein>
<accession>A0ABS0C9B8</accession>
<evidence type="ECO:0008006" key="3">
    <source>
        <dbReference type="Google" id="ProtNLM"/>
    </source>
</evidence>
<proteinExistence type="predicted"/>
<gene>
    <name evidence="1" type="ORF">IU470_09045</name>
</gene>
<reference evidence="1 2" key="1">
    <citation type="submission" date="2020-10" db="EMBL/GenBank/DDBJ databases">
        <title>Identification of Nocardia species via Next-generation sequencing and recognition of intraspecies genetic diversity.</title>
        <authorList>
            <person name="Li P."/>
            <person name="Li P."/>
            <person name="Lu B."/>
        </authorList>
    </citation>
    <scope>NUCLEOTIDE SEQUENCE [LARGE SCALE GENOMIC DNA]</scope>
    <source>
        <strain evidence="1 2">N-11</strain>
    </source>
</reference>
<dbReference type="EMBL" id="JADLRE010000005">
    <property type="protein sequence ID" value="MBF6225254.1"/>
    <property type="molecule type" value="Genomic_DNA"/>
</dbReference>
<keyword evidence="2" id="KW-1185">Reference proteome</keyword>
<dbReference type="RefSeq" id="WP_157229775.1">
    <property type="nucleotide sequence ID" value="NZ_JADLRE010000005.1"/>
</dbReference>
<name>A0ABS0C9B8_9NOCA</name>